<dbReference type="EMBL" id="JAIXMP010000015">
    <property type="protein sequence ID" value="KAI9261555.1"/>
    <property type="molecule type" value="Genomic_DNA"/>
</dbReference>
<gene>
    <name evidence="3" type="ORF">BDA99DRAFT_560417</name>
</gene>
<feature type="coiled-coil region" evidence="1">
    <location>
        <begin position="47"/>
        <end position="105"/>
    </location>
</feature>
<name>A0AAD5K9H4_9FUNG</name>
<reference evidence="3" key="1">
    <citation type="journal article" date="2022" name="IScience">
        <title>Evolution of zygomycete secretomes and the origins of terrestrial fungal ecologies.</title>
        <authorList>
            <person name="Chang Y."/>
            <person name="Wang Y."/>
            <person name="Mondo S."/>
            <person name="Ahrendt S."/>
            <person name="Andreopoulos W."/>
            <person name="Barry K."/>
            <person name="Beard J."/>
            <person name="Benny G.L."/>
            <person name="Blankenship S."/>
            <person name="Bonito G."/>
            <person name="Cuomo C."/>
            <person name="Desiro A."/>
            <person name="Gervers K.A."/>
            <person name="Hundley H."/>
            <person name="Kuo A."/>
            <person name="LaButti K."/>
            <person name="Lang B.F."/>
            <person name="Lipzen A."/>
            <person name="O'Donnell K."/>
            <person name="Pangilinan J."/>
            <person name="Reynolds N."/>
            <person name="Sandor L."/>
            <person name="Smith M.E."/>
            <person name="Tsang A."/>
            <person name="Grigoriev I.V."/>
            <person name="Stajich J.E."/>
            <person name="Spatafora J.W."/>
        </authorList>
    </citation>
    <scope>NUCLEOTIDE SEQUENCE</scope>
    <source>
        <strain evidence="3">RSA 2281</strain>
    </source>
</reference>
<evidence type="ECO:0000313" key="4">
    <source>
        <dbReference type="Proteomes" id="UP001209540"/>
    </source>
</evidence>
<reference evidence="3" key="2">
    <citation type="submission" date="2023-02" db="EMBL/GenBank/DDBJ databases">
        <authorList>
            <consortium name="DOE Joint Genome Institute"/>
            <person name="Mondo S.J."/>
            <person name="Chang Y."/>
            <person name="Wang Y."/>
            <person name="Ahrendt S."/>
            <person name="Andreopoulos W."/>
            <person name="Barry K."/>
            <person name="Beard J."/>
            <person name="Benny G.L."/>
            <person name="Blankenship S."/>
            <person name="Bonito G."/>
            <person name="Cuomo C."/>
            <person name="Desiro A."/>
            <person name="Gervers K.A."/>
            <person name="Hundley H."/>
            <person name="Kuo A."/>
            <person name="LaButti K."/>
            <person name="Lang B.F."/>
            <person name="Lipzen A."/>
            <person name="O'Donnell K."/>
            <person name="Pangilinan J."/>
            <person name="Reynolds N."/>
            <person name="Sandor L."/>
            <person name="Smith M.W."/>
            <person name="Tsang A."/>
            <person name="Grigoriev I.V."/>
            <person name="Stajich J.E."/>
            <person name="Spatafora J.W."/>
        </authorList>
    </citation>
    <scope>NUCLEOTIDE SEQUENCE</scope>
    <source>
        <strain evidence="3">RSA 2281</strain>
    </source>
</reference>
<feature type="compositionally biased region" description="Basic and acidic residues" evidence="2">
    <location>
        <begin position="160"/>
        <end position="175"/>
    </location>
</feature>
<accession>A0AAD5K9H4</accession>
<sequence length="218" mass="25340">MDGSSNNNEQKINNNSQPLIEEDIDSFPSLPSLTASQVEINNVPQWAQFLVRNQQEMQKKMEAQETELKVQSGKLQLLQKLMEENKELKAQLEAAKARIREFESQDPTKNIELENITTETVDQDILLTETCESIHSISQEEWEKRKAEIEAKKQQQQQQDEEKQMKQLKKLDTQQKHHQQQPKPKENDTTTSYAHIASRNVVPKKRVQLSPPPEKMIE</sequence>
<proteinExistence type="predicted"/>
<organism evidence="3 4">
    <name type="scientific">Phascolomyces articulosus</name>
    <dbReference type="NCBI Taxonomy" id="60185"/>
    <lineage>
        <taxon>Eukaryota</taxon>
        <taxon>Fungi</taxon>
        <taxon>Fungi incertae sedis</taxon>
        <taxon>Mucoromycota</taxon>
        <taxon>Mucoromycotina</taxon>
        <taxon>Mucoromycetes</taxon>
        <taxon>Mucorales</taxon>
        <taxon>Lichtheimiaceae</taxon>
        <taxon>Phascolomyces</taxon>
    </lineage>
</organism>
<evidence type="ECO:0000256" key="2">
    <source>
        <dbReference type="SAM" id="MobiDB-lite"/>
    </source>
</evidence>
<comment type="caution">
    <text evidence="3">The sequence shown here is derived from an EMBL/GenBank/DDBJ whole genome shotgun (WGS) entry which is preliminary data.</text>
</comment>
<keyword evidence="4" id="KW-1185">Reference proteome</keyword>
<protein>
    <submittedName>
        <fullName evidence="3">Uncharacterized protein</fullName>
    </submittedName>
</protein>
<feature type="compositionally biased region" description="Basic and acidic residues" evidence="2">
    <location>
        <begin position="142"/>
        <end position="153"/>
    </location>
</feature>
<feature type="region of interest" description="Disordered" evidence="2">
    <location>
        <begin position="142"/>
        <end position="218"/>
    </location>
</feature>
<evidence type="ECO:0000313" key="3">
    <source>
        <dbReference type="EMBL" id="KAI9261555.1"/>
    </source>
</evidence>
<keyword evidence="1" id="KW-0175">Coiled coil</keyword>
<dbReference type="AlphaFoldDB" id="A0AAD5K9H4"/>
<dbReference type="Proteomes" id="UP001209540">
    <property type="component" value="Unassembled WGS sequence"/>
</dbReference>
<evidence type="ECO:0000256" key="1">
    <source>
        <dbReference type="SAM" id="Coils"/>
    </source>
</evidence>